<evidence type="ECO:0000313" key="2">
    <source>
        <dbReference type="Proteomes" id="UP000826709"/>
    </source>
</evidence>
<keyword evidence="2" id="KW-1185">Reference proteome</keyword>
<dbReference type="KEGG" id="mfk:E2N92_12620"/>
<evidence type="ECO:0000313" key="1">
    <source>
        <dbReference type="EMBL" id="QYZ80474.1"/>
    </source>
</evidence>
<dbReference type="OrthoDB" id="105426at2157"/>
<accession>A0A8G1EHN2</accession>
<dbReference type="Proteomes" id="UP000826709">
    <property type="component" value="Chromosome"/>
</dbReference>
<protein>
    <submittedName>
        <fullName evidence="1">Uncharacterized protein</fullName>
    </submittedName>
</protein>
<proteinExistence type="predicted"/>
<dbReference type="EMBL" id="CP037968">
    <property type="protein sequence ID" value="QYZ80474.1"/>
    <property type="molecule type" value="Genomic_DNA"/>
</dbReference>
<dbReference type="AlphaFoldDB" id="A0A8G1EHN2"/>
<name>A0A8G1EHN2_9EURY</name>
<organism evidence="1 2">
    <name type="scientific">Methanofollis formosanus</name>
    <dbReference type="NCBI Taxonomy" id="299308"/>
    <lineage>
        <taxon>Archaea</taxon>
        <taxon>Methanobacteriati</taxon>
        <taxon>Methanobacteriota</taxon>
        <taxon>Stenosarchaea group</taxon>
        <taxon>Methanomicrobia</taxon>
        <taxon>Methanomicrobiales</taxon>
        <taxon>Methanomicrobiaceae</taxon>
        <taxon>Methanofollis</taxon>
    </lineage>
</organism>
<reference evidence="1" key="1">
    <citation type="journal article" date="2005" name="Int. J. Syst. Evol. Microbiol.">
        <title>Methanofollis formosanus sp. nov., isolated from a fish pond.</title>
        <authorList>
            <person name="Wu S.Y."/>
            <person name="Chen S.C."/>
            <person name="Lai M.C."/>
        </authorList>
    </citation>
    <scope>NUCLEOTIDE SEQUENCE</scope>
    <source>
        <strain evidence="1">ML15</strain>
    </source>
</reference>
<reference evidence="1" key="2">
    <citation type="submission" date="2019-03" db="EMBL/GenBank/DDBJ databases">
        <authorList>
            <person name="Chen S.-C."/>
            <person name="Wu S.-Y."/>
            <person name="Lai M.-C."/>
        </authorList>
    </citation>
    <scope>NUCLEOTIDE SEQUENCE</scope>
    <source>
        <strain evidence="1">ML15</strain>
    </source>
</reference>
<sequence>MAVTRYVPVSEEVWSDLSALKGPGQTYDDLLASMIEQEKKRRFVEEMDRIEGEGEFVEMGFGGRGCG</sequence>
<gene>
    <name evidence="1" type="ORF">E2N92_12620</name>
</gene>